<accession>A0AA40CJP4</accession>
<organism evidence="2 3">
    <name type="scientific">Cercophora newfieldiana</name>
    <dbReference type="NCBI Taxonomy" id="92897"/>
    <lineage>
        <taxon>Eukaryota</taxon>
        <taxon>Fungi</taxon>
        <taxon>Dikarya</taxon>
        <taxon>Ascomycota</taxon>
        <taxon>Pezizomycotina</taxon>
        <taxon>Sordariomycetes</taxon>
        <taxon>Sordariomycetidae</taxon>
        <taxon>Sordariales</taxon>
        <taxon>Lasiosphaeriaceae</taxon>
        <taxon>Cercophora</taxon>
    </lineage>
</organism>
<evidence type="ECO:0000256" key="1">
    <source>
        <dbReference type="SAM" id="MobiDB-lite"/>
    </source>
</evidence>
<feature type="region of interest" description="Disordered" evidence="1">
    <location>
        <begin position="36"/>
        <end position="106"/>
    </location>
</feature>
<name>A0AA40CJP4_9PEZI</name>
<comment type="caution">
    <text evidence="2">The sequence shown here is derived from an EMBL/GenBank/DDBJ whole genome shotgun (WGS) entry which is preliminary data.</text>
</comment>
<feature type="compositionally biased region" description="Basic and acidic residues" evidence="1">
    <location>
        <begin position="43"/>
        <end position="56"/>
    </location>
</feature>
<dbReference type="Proteomes" id="UP001174936">
    <property type="component" value="Unassembled WGS sequence"/>
</dbReference>
<protein>
    <submittedName>
        <fullName evidence="2">Uncharacterized protein</fullName>
    </submittedName>
</protein>
<evidence type="ECO:0000313" key="2">
    <source>
        <dbReference type="EMBL" id="KAK0639619.1"/>
    </source>
</evidence>
<feature type="compositionally biased region" description="Acidic residues" evidence="1">
    <location>
        <begin position="57"/>
        <end position="76"/>
    </location>
</feature>
<keyword evidence="3" id="KW-1185">Reference proteome</keyword>
<feature type="region of interest" description="Disordered" evidence="1">
    <location>
        <begin position="1"/>
        <end position="21"/>
    </location>
</feature>
<feature type="compositionally biased region" description="Basic and acidic residues" evidence="1">
    <location>
        <begin position="77"/>
        <end position="86"/>
    </location>
</feature>
<dbReference type="EMBL" id="JAULSV010000007">
    <property type="protein sequence ID" value="KAK0639619.1"/>
    <property type="molecule type" value="Genomic_DNA"/>
</dbReference>
<proteinExistence type="predicted"/>
<dbReference type="AlphaFoldDB" id="A0AA40CJP4"/>
<evidence type="ECO:0000313" key="3">
    <source>
        <dbReference type="Proteomes" id="UP001174936"/>
    </source>
</evidence>
<reference evidence="2" key="1">
    <citation type="submission" date="2023-06" db="EMBL/GenBank/DDBJ databases">
        <title>Genome-scale phylogeny and comparative genomics of the fungal order Sordariales.</title>
        <authorList>
            <consortium name="Lawrence Berkeley National Laboratory"/>
            <person name="Hensen N."/>
            <person name="Bonometti L."/>
            <person name="Westerberg I."/>
            <person name="Brannstrom I.O."/>
            <person name="Guillou S."/>
            <person name="Cros-Aarteil S."/>
            <person name="Calhoun S."/>
            <person name="Haridas S."/>
            <person name="Kuo A."/>
            <person name="Mondo S."/>
            <person name="Pangilinan J."/>
            <person name="Riley R."/>
            <person name="Labutti K."/>
            <person name="Andreopoulos B."/>
            <person name="Lipzen A."/>
            <person name="Chen C."/>
            <person name="Yanf M."/>
            <person name="Daum C."/>
            <person name="Ng V."/>
            <person name="Clum A."/>
            <person name="Steindorff A."/>
            <person name="Ohm R."/>
            <person name="Martin F."/>
            <person name="Silar P."/>
            <person name="Natvig D."/>
            <person name="Lalanne C."/>
            <person name="Gautier V."/>
            <person name="Ament-Velasquez S.L."/>
            <person name="Kruys A."/>
            <person name="Hutchinson M.I."/>
            <person name="Powell A.J."/>
            <person name="Barry K."/>
            <person name="Miller A.N."/>
            <person name="Grigoriev I.V."/>
            <person name="Debuchy R."/>
            <person name="Gladieux P."/>
            <person name="Thoren M.H."/>
            <person name="Johannesson H."/>
        </authorList>
    </citation>
    <scope>NUCLEOTIDE SEQUENCE</scope>
    <source>
        <strain evidence="2">SMH2532-1</strain>
    </source>
</reference>
<sequence>MNGISDLASHLEGQRGNNLEDLGNKAADIDLEDLNLADDFGDGADKSGKIETLDEAEKSEDELDDGPGDEEDDLEDELKLGGDKLQDVSLESSNQLPDAGLDGSEDELDLGEEVQHGLDVELSDVKLGELEDEGEKLGDDQLEDHGQVGLEGSKNGKELLDIDVGDVGKNGFDGLEIPVNELLHLLNDNKNSLADIGNRAALLLFMLDLNLDLVSGNSLDLDFVSGNSLDLNLDLLFLLSNLSGLHTPCGRGSWNALSICARRDGVRGERNRVRRCRGRVSRDRYRGGVRGVGSRDGASSSRDDERELHCDFGKWN</sequence>
<gene>
    <name evidence="2" type="ORF">B0T16DRAFT_423491</name>
</gene>